<keyword evidence="5" id="KW-1185">Reference proteome</keyword>
<dbReference type="InterPro" id="IPR004143">
    <property type="entry name" value="BPL_LPL_catalytic"/>
</dbReference>
<keyword evidence="2" id="KW-0436">Ligase</keyword>
<evidence type="ECO:0000256" key="2">
    <source>
        <dbReference type="ARBA" id="ARBA00022598"/>
    </source>
</evidence>
<protein>
    <recommendedName>
        <fullName evidence="3">BPL/LPL catalytic domain-containing protein</fullName>
    </recommendedName>
</protein>
<evidence type="ECO:0000313" key="5">
    <source>
        <dbReference type="Proteomes" id="UP001227230"/>
    </source>
</evidence>
<proteinExistence type="inferred from homology"/>
<accession>A0ABY9DP70</accession>
<dbReference type="Proteomes" id="UP001227230">
    <property type="component" value="Chromosome 18"/>
</dbReference>
<dbReference type="InterPro" id="IPR004408">
    <property type="entry name" value="Biotin_CoA_COase_ligase"/>
</dbReference>
<dbReference type="InterPro" id="IPR003142">
    <property type="entry name" value="BPL_C"/>
</dbReference>
<dbReference type="PANTHER" id="PTHR12835">
    <property type="entry name" value="BIOTIN PROTEIN LIGASE"/>
    <property type="match status" value="1"/>
</dbReference>
<organism evidence="4 5">
    <name type="scientific">Vitis vinifera</name>
    <name type="common">Grape</name>
    <dbReference type="NCBI Taxonomy" id="29760"/>
    <lineage>
        <taxon>Eukaryota</taxon>
        <taxon>Viridiplantae</taxon>
        <taxon>Streptophyta</taxon>
        <taxon>Embryophyta</taxon>
        <taxon>Tracheophyta</taxon>
        <taxon>Spermatophyta</taxon>
        <taxon>Magnoliopsida</taxon>
        <taxon>eudicotyledons</taxon>
        <taxon>Gunneridae</taxon>
        <taxon>Pentapetalae</taxon>
        <taxon>rosids</taxon>
        <taxon>Vitales</taxon>
        <taxon>Vitaceae</taxon>
        <taxon>Viteae</taxon>
        <taxon>Vitis</taxon>
    </lineage>
</organism>
<gene>
    <name evidence="4" type="ORF">VitviT2T_027130</name>
</gene>
<dbReference type="NCBIfam" id="TIGR00121">
    <property type="entry name" value="birA_ligase"/>
    <property type="match status" value="1"/>
</dbReference>
<evidence type="ECO:0000259" key="3">
    <source>
        <dbReference type="PROSITE" id="PS51733"/>
    </source>
</evidence>
<comment type="similarity">
    <text evidence="1">Belongs to the biotin--protein ligase family.</text>
</comment>
<dbReference type="PANTHER" id="PTHR12835:SF5">
    <property type="entry name" value="BIOTIN--PROTEIN LIGASE"/>
    <property type="match status" value="1"/>
</dbReference>
<dbReference type="Pfam" id="PF03099">
    <property type="entry name" value="BPL_LplA_LipB"/>
    <property type="match status" value="1"/>
</dbReference>
<evidence type="ECO:0000313" key="4">
    <source>
        <dbReference type="EMBL" id="WKA09490.1"/>
    </source>
</evidence>
<evidence type="ECO:0000256" key="1">
    <source>
        <dbReference type="ARBA" id="ARBA00009934"/>
    </source>
</evidence>
<feature type="domain" description="BPL/LPL catalytic" evidence="3">
    <location>
        <begin position="128"/>
        <end position="318"/>
    </location>
</feature>
<name>A0ABY9DP70_VITVI</name>
<dbReference type="EMBL" id="CP126665">
    <property type="protein sequence ID" value="WKA09490.1"/>
    <property type="molecule type" value="Genomic_DNA"/>
</dbReference>
<sequence>MPFTSFLRCLSPQNPLSFPSLRKLLHPPKKPCSLSLPLAASVFQCLLTDQAECKRKLGRKFEFGLLCSLAMDSQSTSLLVLCGKSSAEIEFAKSLKAKNTLKLPDNGEVSILLHPEIEKPEEEPFQMDLFMSSLSTNTFGRFLIWSPQLPSTHDVVSQNFCELPIGTVCVADVQLKGRGRSKNKWESPRGCLLFSFTLQMEDGRTVPLLQYVVSLAITEAIKSICDSKGLPHLDVKIKWPNDLYLNGLKVGGILCTSTYKSRKFNVSAGIGLNVDNEKPTTCLNAVLRELSSVAYQFRREDIVAAFFNKFETFFSLFINQGFQTLEELYCKTWLHSGQRVIVQENIEGQMVENVVTIQGLASSGYLLAIGDDGQMCELHPDGNSFDFFKGLIRRKLE</sequence>
<dbReference type="SUPFAM" id="SSF55681">
    <property type="entry name" value="Class II aaRS and biotin synthetases"/>
    <property type="match status" value="1"/>
</dbReference>
<dbReference type="Gene3D" id="3.30.930.10">
    <property type="entry name" value="Bira Bifunctional Protein, Domain 2"/>
    <property type="match status" value="1"/>
</dbReference>
<dbReference type="Pfam" id="PF02237">
    <property type="entry name" value="BPL_C"/>
    <property type="match status" value="1"/>
</dbReference>
<dbReference type="InterPro" id="IPR045864">
    <property type="entry name" value="aa-tRNA-synth_II/BPL/LPL"/>
</dbReference>
<dbReference type="CDD" id="cd16442">
    <property type="entry name" value="BPL"/>
    <property type="match status" value="1"/>
</dbReference>
<reference evidence="4 5" key="1">
    <citation type="journal article" date="2023" name="Hortic Res">
        <title>The complete reference genome for grapevine (Vitis vinifera L.) genetics and breeding.</title>
        <authorList>
            <person name="Shi X."/>
            <person name="Cao S."/>
            <person name="Wang X."/>
            <person name="Huang S."/>
            <person name="Wang Y."/>
            <person name="Liu Z."/>
            <person name="Liu W."/>
            <person name="Leng X."/>
            <person name="Peng Y."/>
            <person name="Wang N."/>
            <person name="Wang Y."/>
            <person name="Ma Z."/>
            <person name="Xu X."/>
            <person name="Zhang F."/>
            <person name="Xue H."/>
            <person name="Zhong H."/>
            <person name="Wang Y."/>
            <person name="Zhang K."/>
            <person name="Velt A."/>
            <person name="Avia K."/>
            <person name="Holtgrawe D."/>
            <person name="Grimplet J."/>
            <person name="Matus J.T."/>
            <person name="Ware D."/>
            <person name="Wu X."/>
            <person name="Wang H."/>
            <person name="Liu C."/>
            <person name="Fang Y."/>
            <person name="Rustenholz C."/>
            <person name="Cheng Z."/>
            <person name="Xiao H."/>
            <person name="Zhou Y."/>
        </authorList>
    </citation>
    <scope>NUCLEOTIDE SEQUENCE [LARGE SCALE GENOMIC DNA]</scope>
    <source>
        <strain evidence="5">cv. Pinot noir / PN40024</strain>
        <tissue evidence="4">Leaf</tissue>
    </source>
</reference>
<dbReference type="PROSITE" id="PS51733">
    <property type="entry name" value="BPL_LPL_CATALYTIC"/>
    <property type="match status" value="1"/>
</dbReference>